<dbReference type="PANTHER" id="PTHR31635">
    <property type="entry name" value="REVERSE TRANSCRIPTASE DOMAIN-CONTAINING PROTEIN-RELATED"/>
    <property type="match status" value="1"/>
</dbReference>
<evidence type="ECO:0000259" key="1">
    <source>
        <dbReference type="Pfam" id="PF00078"/>
    </source>
</evidence>
<dbReference type="EMBL" id="JAUCMX010000028">
    <property type="protein sequence ID" value="KAK3508438.1"/>
    <property type="molecule type" value="Genomic_DNA"/>
</dbReference>
<protein>
    <recommendedName>
        <fullName evidence="1">Reverse transcriptase domain-containing protein</fullName>
    </recommendedName>
</protein>
<organism evidence="2 3">
    <name type="scientific">Hemibagrus guttatus</name>
    <dbReference type="NCBI Taxonomy" id="175788"/>
    <lineage>
        <taxon>Eukaryota</taxon>
        <taxon>Metazoa</taxon>
        <taxon>Chordata</taxon>
        <taxon>Craniata</taxon>
        <taxon>Vertebrata</taxon>
        <taxon>Euteleostomi</taxon>
        <taxon>Actinopterygii</taxon>
        <taxon>Neopterygii</taxon>
        <taxon>Teleostei</taxon>
        <taxon>Ostariophysi</taxon>
        <taxon>Siluriformes</taxon>
        <taxon>Bagridae</taxon>
        <taxon>Hemibagrus</taxon>
    </lineage>
</organism>
<dbReference type="Proteomes" id="UP001274896">
    <property type="component" value="Unassembled WGS sequence"/>
</dbReference>
<dbReference type="CDD" id="cd01650">
    <property type="entry name" value="RT_nLTR_like"/>
    <property type="match status" value="1"/>
</dbReference>
<sequence>FYWTSFRKEKRDFSSCRQWWDHGKVLSQQLCQQYTANVTRDITKSLRVLEIEIVELQTLSEFTDHGLKELTKWTLHHSFSLDWKERTDRADSCIHYTQRTGSNDIRRYATNFYKDLYKSDYNDNKELLDVFYRGLPKVSPEDSAELEGPLVLEELQAALNSMAGGKAPGIHTAGSYKSFLRELGEDLLEVLRESCREMCLPLSSRRVVITLLPKKGDLQDIKNWCSVSLLCTDYKIMSKALANQLRDIMDSIIQVEQTFCVPNRSIIYNVSLIRDILDVSSSLAVDLGLISLDQEKAFDRVEHQYLWKTLEAFGLSPGLTAMMMYQDAESVLKINGELSAPF</sequence>
<feature type="non-terminal residue" evidence="2">
    <location>
        <position position="342"/>
    </location>
</feature>
<reference evidence="2" key="1">
    <citation type="submission" date="2023-06" db="EMBL/GenBank/DDBJ databases">
        <title>Male Hemibagrus guttatus genome.</title>
        <authorList>
            <person name="Bian C."/>
        </authorList>
    </citation>
    <scope>NUCLEOTIDE SEQUENCE</scope>
    <source>
        <strain evidence="2">Male_cb2023</strain>
        <tissue evidence="2">Muscle</tissue>
    </source>
</reference>
<dbReference type="Pfam" id="PF00078">
    <property type="entry name" value="RVT_1"/>
    <property type="match status" value="1"/>
</dbReference>
<feature type="non-terminal residue" evidence="2">
    <location>
        <position position="1"/>
    </location>
</feature>
<accession>A0AAE0PUI6</accession>
<dbReference type="AlphaFoldDB" id="A0AAE0PUI6"/>
<evidence type="ECO:0000313" key="2">
    <source>
        <dbReference type="EMBL" id="KAK3508438.1"/>
    </source>
</evidence>
<dbReference type="PANTHER" id="PTHR31635:SF196">
    <property type="entry name" value="REVERSE TRANSCRIPTASE DOMAIN-CONTAINING PROTEIN-RELATED"/>
    <property type="match status" value="1"/>
</dbReference>
<comment type="caution">
    <text evidence="2">The sequence shown here is derived from an EMBL/GenBank/DDBJ whole genome shotgun (WGS) entry which is preliminary data.</text>
</comment>
<dbReference type="InterPro" id="IPR000477">
    <property type="entry name" value="RT_dom"/>
</dbReference>
<proteinExistence type="predicted"/>
<gene>
    <name evidence="2" type="ORF">QTP70_029443</name>
</gene>
<keyword evidence="3" id="KW-1185">Reference proteome</keyword>
<name>A0AAE0PUI6_9TELE</name>
<feature type="domain" description="Reverse transcriptase" evidence="1">
    <location>
        <begin position="213"/>
        <end position="320"/>
    </location>
</feature>
<evidence type="ECO:0000313" key="3">
    <source>
        <dbReference type="Proteomes" id="UP001274896"/>
    </source>
</evidence>